<name>A0A1I7YBV7_9BILA</name>
<dbReference type="AlphaFoldDB" id="A0A1I7YBV7"/>
<reference evidence="2" key="1">
    <citation type="submission" date="2016-11" db="UniProtKB">
        <authorList>
            <consortium name="WormBaseParasite"/>
        </authorList>
    </citation>
    <scope>IDENTIFICATION</scope>
</reference>
<evidence type="ECO:0000313" key="2">
    <source>
        <dbReference type="WBParaSite" id="L893_g14544.t1"/>
    </source>
</evidence>
<organism evidence="1 2">
    <name type="scientific">Steinernema glaseri</name>
    <dbReference type="NCBI Taxonomy" id="37863"/>
    <lineage>
        <taxon>Eukaryota</taxon>
        <taxon>Metazoa</taxon>
        <taxon>Ecdysozoa</taxon>
        <taxon>Nematoda</taxon>
        <taxon>Chromadorea</taxon>
        <taxon>Rhabditida</taxon>
        <taxon>Tylenchina</taxon>
        <taxon>Panagrolaimomorpha</taxon>
        <taxon>Strongyloidoidea</taxon>
        <taxon>Steinernematidae</taxon>
        <taxon>Steinernema</taxon>
    </lineage>
</organism>
<keyword evidence="1" id="KW-1185">Reference proteome</keyword>
<accession>A0A1I7YBV7</accession>
<proteinExistence type="predicted"/>
<dbReference type="WBParaSite" id="L893_g14544.t1">
    <property type="protein sequence ID" value="L893_g14544.t1"/>
    <property type="gene ID" value="L893_g14544"/>
</dbReference>
<evidence type="ECO:0000313" key="1">
    <source>
        <dbReference type="Proteomes" id="UP000095287"/>
    </source>
</evidence>
<protein>
    <submittedName>
        <fullName evidence="2">Actin-related protein 2/3 complex subunit 5</fullName>
    </submittedName>
</protein>
<sequence length="81" mass="9298">MNKRIAKRIIVDSMNTVEEVRPAMQEQARPFHYSNVHALDDDASDTTGLVVCLVSKLYVILGWILQQHVRAEKKDSKDMNE</sequence>
<dbReference type="Proteomes" id="UP000095287">
    <property type="component" value="Unplaced"/>
</dbReference>